<dbReference type="SUPFAM" id="SSF53098">
    <property type="entry name" value="Ribonuclease H-like"/>
    <property type="match status" value="1"/>
</dbReference>
<dbReference type="InterPro" id="IPR012337">
    <property type="entry name" value="RNaseH-like_sf"/>
</dbReference>
<gene>
    <name evidence="1" type="ORF">FHS42_002710</name>
</gene>
<dbReference type="AlphaFoldDB" id="A0A7W9Q8M3"/>
<reference evidence="1 2" key="1">
    <citation type="submission" date="2020-08" db="EMBL/GenBank/DDBJ databases">
        <title>Genomic Encyclopedia of Type Strains, Phase III (KMG-III): the genomes of soil and plant-associated and newly described type strains.</title>
        <authorList>
            <person name="Whitman W."/>
        </authorList>
    </citation>
    <scope>NUCLEOTIDE SEQUENCE [LARGE SCALE GENOMIC DNA]</scope>
    <source>
        <strain evidence="1 2">CECT 8305</strain>
    </source>
</reference>
<sequence length="137" mass="15104">MLPATPPSAGRAFGLSARPVAVPHGPRDIDEHLDRYRKGRRTLADLCAHDDVKLVGAHDAAADAAAALEVVRAMGRRFATRLGPLSPAQLRARQALWCATRARNLEAWFARNGSSDPCDLKWPLRLCFLWPWLSRAT</sequence>
<comment type="caution">
    <text evidence="1">The sequence shown here is derived from an EMBL/GenBank/DDBJ whole genome shotgun (WGS) entry which is preliminary data.</text>
</comment>
<accession>A0A7W9Q8M3</accession>
<name>A0A7W9Q8M3_9ACTN</name>
<evidence type="ECO:0008006" key="3">
    <source>
        <dbReference type="Google" id="ProtNLM"/>
    </source>
</evidence>
<organism evidence="1 2">
    <name type="scientific">Streptomyces zagrosensis</name>
    <dbReference type="NCBI Taxonomy" id="1042984"/>
    <lineage>
        <taxon>Bacteria</taxon>
        <taxon>Bacillati</taxon>
        <taxon>Actinomycetota</taxon>
        <taxon>Actinomycetes</taxon>
        <taxon>Kitasatosporales</taxon>
        <taxon>Streptomycetaceae</taxon>
        <taxon>Streptomyces</taxon>
    </lineage>
</organism>
<protein>
    <recommendedName>
        <fullName evidence="3">Exonuclease domain-containing protein</fullName>
    </recommendedName>
</protein>
<dbReference type="Proteomes" id="UP000588098">
    <property type="component" value="Unassembled WGS sequence"/>
</dbReference>
<keyword evidence="2" id="KW-1185">Reference proteome</keyword>
<evidence type="ECO:0000313" key="2">
    <source>
        <dbReference type="Proteomes" id="UP000588098"/>
    </source>
</evidence>
<dbReference type="RefSeq" id="WP_184572235.1">
    <property type="nucleotide sequence ID" value="NZ_JACHJL010000005.1"/>
</dbReference>
<evidence type="ECO:0000313" key="1">
    <source>
        <dbReference type="EMBL" id="MBB5935648.1"/>
    </source>
</evidence>
<dbReference type="EMBL" id="JACHJL010000005">
    <property type="protein sequence ID" value="MBB5935648.1"/>
    <property type="molecule type" value="Genomic_DNA"/>
</dbReference>
<proteinExistence type="predicted"/>